<keyword evidence="4" id="KW-1185">Reference proteome</keyword>
<organism evidence="3 4">
    <name type="scientific">Streptomyces sanyensis</name>
    <dbReference type="NCBI Taxonomy" id="568869"/>
    <lineage>
        <taxon>Bacteria</taxon>
        <taxon>Bacillati</taxon>
        <taxon>Actinomycetota</taxon>
        <taxon>Actinomycetes</taxon>
        <taxon>Kitasatosporales</taxon>
        <taxon>Streptomycetaceae</taxon>
        <taxon>Streptomyces</taxon>
    </lineage>
</organism>
<evidence type="ECO:0000259" key="2">
    <source>
        <dbReference type="Pfam" id="PF01593"/>
    </source>
</evidence>
<accession>A0ABP8ZTX3</accession>
<evidence type="ECO:0000313" key="4">
    <source>
        <dbReference type="Proteomes" id="UP001501147"/>
    </source>
</evidence>
<feature type="domain" description="Amine oxidase" evidence="2">
    <location>
        <begin position="75"/>
        <end position="480"/>
    </location>
</feature>
<feature type="compositionally biased region" description="Basic and acidic residues" evidence="1">
    <location>
        <begin position="10"/>
        <end position="22"/>
    </location>
</feature>
<dbReference type="PRINTS" id="PR00419">
    <property type="entry name" value="ADXRDTASE"/>
</dbReference>
<gene>
    <name evidence="3" type="ORF">GCM10023329_10250</name>
</gene>
<dbReference type="EMBL" id="BAABJV010000002">
    <property type="protein sequence ID" value="GAA4766080.1"/>
    <property type="molecule type" value="Genomic_DNA"/>
</dbReference>
<feature type="region of interest" description="Disordered" evidence="1">
    <location>
        <begin position="1"/>
        <end position="61"/>
    </location>
</feature>
<evidence type="ECO:0000256" key="1">
    <source>
        <dbReference type="SAM" id="MobiDB-lite"/>
    </source>
</evidence>
<dbReference type="PANTHER" id="PTHR42841">
    <property type="entry name" value="AMINE OXIDASE"/>
    <property type="match status" value="1"/>
</dbReference>
<dbReference type="Gene3D" id="3.50.50.60">
    <property type="entry name" value="FAD/NAD(P)-binding domain"/>
    <property type="match status" value="1"/>
</dbReference>
<dbReference type="SUPFAM" id="SSF51905">
    <property type="entry name" value="FAD/NAD(P)-binding domain"/>
    <property type="match status" value="1"/>
</dbReference>
<sequence>MLTTAFQADDAPHADRTDRAEGAENTAQAEDTAQAPCASDTAQAEHTTRTGRSEGPVGTERAGHTDVVIVGAGPAGLAAAHRLTGAGVTVRVLEAGPCVGGTMTTEHVDGFLLDRGGRLLSTALPELRRTPALRDVELRLFAPGVLVHDGERLHRTGEVGASPLALRAARMPRSTGVASTVARALANAPRPRQLDQARLGASLARLAATPVSRILARPERPVAEVLYARGLPARTVQGFLRPLLAALLHDPELTTSSRVADLVLRGYARGRLCVPAGGAGTVPRLLAAGLPEGAVLTGVTVTEVATNRVTTAGHGVFTCRAVLVATDARSAARLLPGLRVPAFRPVTVLHHAAPRAPLAEPALVLDAERGGPVAYTAVMSEVDPLRAPDGRALVSSTVLGAPPEDVDRRALRQLSRLYGTPTDGWELLAVHHDAQAVAAMPPPHDHRRAVRLLSGLYVCGGHRDTATLQGALFSGRRAAHWILTDFGIRPEYAATPLPAAA</sequence>
<name>A0ABP8ZTX3_9ACTN</name>
<reference evidence="4" key="1">
    <citation type="journal article" date="2019" name="Int. J. Syst. Evol. Microbiol.">
        <title>The Global Catalogue of Microorganisms (GCM) 10K type strain sequencing project: providing services to taxonomists for standard genome sequencing and annotation.</title>
        <authorList>
            <consortium name="The Broad Institute Genomics Platform"/>
            <consortium name="The Broad Institute Genome Sequencing Center for Infectious Disease"/>
            <person name="Wu L."/>
            <person name="Ma J."/>
        </authorList>
    </citation>
    <scope>NUCLEOTIDE SEQUENCE [LARGE SCALE GENOMIC DNA]</scope>
    <source>
        <strain evidence="4">JCM 18324</strain>
    </source>
</reference>
<dbReference type="Proteomes" id="UP001501147">
    <property type="component" value="Unassembled WGS sequence"/>
</dbReference>
<comment type="caution">
    <text evidence="3">The sequence shown here is derived from an EMBL/GenBank/DDBJ whole genome shotgun (WGS) entry which is preliminary data.</text>
</comment>
<evidence type="ECO:0000313" key="3">
    <source>
        <dbReference type="EMBL" id="GAA4766080.1"/>
    </source>
</evidence>
<proteinExistence type="predicted"/>
<protein>
    <submittedName>
        <fullName evidence="3">NAD(P)/FAD-dependent oxidoreductase</fullName>
    </submittedName>
</protein>
<dbReference type="InterPro" id="IPR036188">
    <property type="entry name" value="FAD/NAD-bd_sf"/>
</dbReference>
<dbReference type="InterPro" id="IPR002937">
    <property type="entry name" value="Amino_oxidase"/>
</dbReference>
<dbReference type="Pfam" id="PF01593">
    <property type="entry name" value="Amino_oxidase"/>
    <property type="match status" value="1"/>
</dbReference>